<evidence type="ECO:0000259" key="2">
    <source>
        <dbReference type="Pfam" id="PF18964"/>
    </source>
</evidence>
<dbReference type="Proteomes" id="UP000267017">
    <property type="component" value="Unassembled WGS sequence"/>
</dbReference>
<organism evidence="3 4">
    <name type="scientific">Paenibacillus oralis</name>
    <dbReference type="NCBI Taxonomy" id="2490856"/>
    <lineage>
        <taxon>Bacteria</taxon>
        <taxon>Bacillati</taxon>
        <taxon>Bacillota</taxon>
        <taxon>Bacilli</taxon>
        <taxon>Bacillales</taxon>
        <taxon>Paenibacillaceae</taxon>
        <taxon>Paenibacillus</taxon>
    </lineage>
</organism>
<evidence type="ECO:0000313" key="3">
    <source>
        <dbReference type="EMBL" id="RRJ55018.1"/>
    </source>
</evidence>
<reference evidence="3 4" key="1">
    <citation type="submission" date="2018-11" db="EMBL/GenBank/DDBJ databases">
        <title>Genome sequencing of Paenibacillus sp. KCOM 3021 (= ChDC PVNT-B20).</title>
        <authorList>
            <person name="Kook J.-K."/>
            <person name="Park S.-N."/>
            <person name="Lim Y.K."/>
        </authorList>
    </citation>
    <scope>NUCLEOTIDE SEQUENCE [LARGE SCALE GENOMIC DNA]</scope>
    <source>
        <strain evidence="3 4">KCOM 3021</strain>
    </source>
</reference>
<comment type="caution">
    <text evidence="3">The sequence shown here is derived from an EMBL/GenBank/DDBJ whole genome shotgun (WGS) entry which is preliminary data.</text>
</comment>
<feature type="region of interest" description="Disordered" evidence="1">
    <location>
        <begin position="84"/>
        <end position="106"/>
    </location>
</feature>
<gene>
    <name evidence="3" type="ORF">EHV15_35520</name>
</gene>
<proteinExistence type="predicted"/>
<protein>
    <recommendedName>
        <fullName evidence="2">DUF5704 domain-containing protein</fullName>
    </recommendedName>
</protein>
<dbReference type="AlphaFoldDB" id="A0A3P3TD25"/>
<feature type="domain" description="DUF5704" evidence="2">
    <location>
        <begin position="168"/>
        <end position="343"/>
    </location>
</feature>
<dbReference type="InterPro" id="IPR043759">
    <property type="entry name" value="DUF5704"/>
</dbReference>
<dbReference type="Pfam" id="PF18964">
    <property type="entry name" value="DUF5704"/>
    <property type="match status" value="1"/>
</dbReference>
<accession>A0A3P3TD25</accession>
<evidence type="ECO:0000256" key="1">
    <source>
        <dbReference type="SAM" id="MobiDB-lite"/>
    </source>
</evidence>
<dbReference type="EMBL" id="RRCN01000002">
    <property type="protein sequence ID" value="RRJ55018.1"/>
    <property type="molecule type" value="Genomic_DNA"/>
</dbReference>
<sequence>MDRRKEEEEKGQHFADGVEGYRYYFPTLFTITLEPSEGNAIIKHFTTTGKPLDGVEGFKDYTEKLIKNKTYAYRATPGTTNYEYKGYRKSTQGEPSGGPNATGDPPEFTYKGEFSSYYLYFYYEEKDTDEQPDVKCTKPTPEQSMVGKDFSPNASAVIKADNRGNERFDVADGIPTSESLYGNVTTKEYLYNHKYNKMVGTCTFTVPVTRNFNLHWKELVFGVGWRNKSEDVTLTYDAKVTKPYAYWAVDEFHIYEIVKATLLNYAFDGGGITIVPTGYEPPDFVLASYTTHIKSPPVKTIVLNDKDIDGGTKRPDIENDTRERGEMEAEGSKRAPKLFVRNDLLEFEGQTIINDAWAEEKTEMPGKIPEAKIINDNVLYSPNHTIPTSKTNKANQPSSGTIYYELMAGSTDGDTNKNFPINGINSVTVHTPVVIYPSVSDDKAHNQKTKPAKGRSAIILDRPFTVDMPNSGQHTNYLGYGNRNYLKYIGGKQVRFPFDVYNSSKTKFYPKHTWIEVDKEKESFTFYLPVWVDEGYYDVEFRTIAHNAPSGATNETNANLDLKNHIAYDTVPVDAIGRVYDFRVTDIADLNWESVFRIGKGSSASKGTSYWVGLKGIDGAANGSTYPYVLPILRGSHPLPNYKNVSVKSGYHFKFDLKTKGNMFGDTDAIRITPTFYFQDNDPKTSAKRIPVDLYYHSDTQKFVKVGSAADVERREIVLNERLRNVPYTNIVNTAGTIYDLSTGWNITRNQYVSNFIKRSSEPTYVGGYDVHILPSPLRTFINTFDRPSNANATPARVNASIQQWYGEYSLPAAVYVVPKGTDLAEYGRKNRLDEKSPIFLRNGYITVNFNIETIRNADLSNPYLQYIHGPLNNQWWDMEGYDSADDSRDHIITDPYGVQFNIEDGDVIFYDANLSSYDDFAPKGTH</sequence>
<dbReference type="OrthoDB" id="2657408at2"/>
<name>A0A3P3TD25_9BACL</name>
<feature type="region of interest" description="Disordered" evidence="1">
    <location>
        <begin position="309"/>
        <end position="332"/>
    </location>
</feature>
<evidence type="ECO:0000313" key="4">
    <source>
        <dbReference type="Proteomes" id="UP000267017"/>
    </source>
</evidence>
<keyword evidence="4" id="KW-1185">Reference proteome</keyword>